<accession>A0A1B0ZQT7</accession>
<dbReference type="EMBL" id="CP015124">
    <property type="protein sequence ID" value="ANP36542.1"/>
    <property type="molecule type" value="Genomic_DNA"/>
</dbReference>
<evidence type="ECO:0000313" key="1">
    <source>
        <dbReference type="EMBL" id="ANP36542.1"/>
    </source>
</evidence>
<organism evidence="1 2">
    <name type="scientific">Phaeobacter gallaeciensis</name>
    <dbReference type="NCBI Taxonomy" id="60890"/>
    <lineage>
        <taxon>Bacteria</taxon>
        <taxon>Pseudomonadati</taxon>
        <taxon>Pseudomonadota</taxon>
        <taxon>Alphaproteobacteria</taxon>
        <taxon>Rhodobacterales</taxon>
        <taxon>Roseobacteraceae</taxon>
        <taxon>Phaeobacter</taxon>
    </lineage>
</organism>
<sequence length="147" mass="16393">MVILPPCAAVKRRVVLPRPGFSPLAPLGGEEIGLSPVFTILFHLGLNPHSLMFWRQCHRVEQQDSAATAHERCRRGICLGLSLNIAIFRGTTPCRALFWRLLPSLAGGSMSSAAGRILRRRNGLWWKRARPRTPQTARPNSQHPAMK</sequence>
<dbReference type="AlphaFoldDB" id="A0A1B0ZQT7"/>
<protein>
    <submittedName>
        <fullName evidence="1">Uncharacterized protein</fullName>
    </submittedName>
</protein>
<dbReference type="Proteomes" id="UP000092565">
    <property type="component" value="Chromosome"/>
</dbReference>
<reference evidence="1 2" key="1">
    <citation type="submission" date="2016-04" db="EMBL/GenBank/DDBJ databases">
        <authorList>
            <person name="Evans L.H."/>
            <person name="Alamgir A."/>
            <person name="Owens N."/>
            <person name="Weber N.D."/>
            <person name="Virtaneva K."/>
            <person name="Barbian K."/>
            <person name="Babar A."/>
            <person name="Rosenke K."/>
        </authorList>
    </citation>
    <scope>NUCLEOTIDE SEQUENCE [LARGE SCALE GENOMIC DNA]</scope>
    <source>
        <strain evidence="1 2">JL2886</strain>
    </source>
</reference>
<proteinExistence type="predicted"/>
<keyword evidence="2" id="KW-1185">Reference proteome</keyword>
<gene>
    <name evidence="1" type="ORF">JL2886_01634</name>
</gene>
<name>A0A1B0ZQT7_9RHOB</name>
<evidence type="ECO:0000313" key="2">
    <source>
        <dbReference type="Proteomes" id="UP000092565"/>
    </source>
</evidence>